<sequence length="495" mass="53554">MTRLQQQIETVRRRQQRQWQWRCASTGLLVSGTAACLMGVVGLLLGAGAPRLWIVAAVIAGPLIGLIYAAISSRSTEQAAAAIDQAGNLKDRTRTALQFDHEADSDTASALRRLQVADADDHATRMSADQVAPIARPSSWPLAVAVSIAAIGLAIFSGPRTQLTAAEVSSDVVGQQALRVEDNLEDLKQMQKESDDPELNELVQDLEALIEQLKEPGTDPKEALATLSEMEASLQDMQQQLNDPQAAAELQEVGSALALSDAMAKAGQSLAQGELEEAAEELEKLEMPKLDRKTEKAITEKLDKLQQASGDGSQKKSISDAASKISQGLGQGKRGKFSDGMKGLASEARKQARRKKLSDLLKKQCKCLSECKSECESECRSQNESNKKGGKKAGTARSTNEPGLKTARLKTNPEMNIKGQESSQGDVDVETESSDPNQQQAVRTYREKADEYEALSESVLDSESIPLGHRQTIRKYFEMIRPTGAEIDAVNEATP</sequence>
<dbReference type="EMBL" id="SJPK01000003">
    <property type="protein sequence ID" value="TWT72848.1"/>
    <property type="molecule type" value="Genomic_DNA"/>
</dbReference>
<feature type="region of interest" description="Disordered" evidence="1">
    <location>
        <begin position="369"/>
        <end position="449"/>
    </location>
</feature>
<keyword evidence="4" id="KW-1185">Reference proteome</keyword>
<accession>A0A5C5YD24</accession>
<evidence type="ECO:0008006" key="5">
    <source>
        <dbReference type="Google" id="ProtNLM"/>
    </source>
</evidence>
<feature type="transmembrane region" description="Helical" evidence="2">
    <location>
        <begin position="21"/>
        <end position="46"/>
    </location>
</feature>
<gene>
    <name evidence="3" type="ORF">CA85_13090</name>
</gene>
<comment type="caution">
    <text evidence="3">The sequence shown here is derived from an EMBL/GenBank/DDBJ whole genome shotgun (WGS) entry which is preliminary data.</text>
</comment>
<reference evidence="3 4" key="1">
    <citation type="submission" date="2019-02" db="EMBL/GenBank/DDBJ databases">
        <title>Deep-cultivation of Planctomycetes and their phenomic and genomic characterization uncovers novel biology.</title>
        <authorList>
            <person name="Wiegand S."/>
            <person name="Jogler M."/>
            <person name="Boedeker C."/>
            <person name="Pinto D."/>
            <person name="Vollmers J."/>
            <person name="Rivas-Marin E."/>
            <person name="Kohn T."/>
            <person name="Peeters S.H."/>
            <person name="Heuer A."/>
            <person name="Rast P."/>
            <person name="Oberbeckmann S."/>
            <person name="Bunk B."/>
            <person name="Jeske O."/>
            <person name="Meyerdierks A."/>
            <person name="Storesund J.E."/>
            <person name="Kallscheuer N."/>
            <person name="Luecker S."/>
            <person name="Lage O.M."/>
            <person name="Pohl T."/>
            <person name="Merkel B.J."/>
            <person name="Hornburger P."/>
            <person name="Mueller R.-W."/>
            <person name="Bruemmer F."/>
            <person name="Labrenz M."/>
            <person name="Spormann A.M."/>
            <person name="Op Den Camp H."/>
            <person name="Overmann J."/>
            <person name="Amann R."/>
            <person name="Jetten M.S.M."/>
            <person name="Mascher T."/>
            <person name="Medema M.H."/>
            <person name="Devos D.P."/>
            <person name="Kaster A.-K."/>
            <person name="Ovreas L."/>
            <person name="Rohde M."/>
            <person name="Galperin M.Y."/>
            <person name="Jogler C."/>
        </authorList>
    </citation>
    <scope>NUCLEOTIDE SEQUENCE [LARGE SCALE GENOMIC DNA]</scope>
    <source>
        <strain evidence="3 4">CA85</strain>
    </source>
</reference>
<keyword evidence="2" id="KW-1133">Transmembrane helix</keyword>
<dbReference type="OrthoDB" id="265967at2"/>
<keyword evidence="2" id="KW-0472">Membrane</keyword>
<feature type="compositionally biased region" description="Basic and acidic residues" evidence="1">
    <location>
        <begin position="369"/>
        <end position="387"/>
    </location>
</feature>
<name>A0A5C5YD24_9BACT</name>
<feature type="region of interest" description="Disordered" evidence="1">
    <location>
        <begin position="301"/>
        <end position="355"/>
    </location>
</feature>
<keyword evidence="2" id="KW-0812">Transmembrane</keyword>
<dbReference type="RefSeq" id="WP_146390467.1">
    <property type="nucleotide sequence ID" value="NZ_SJPK01000003.1"/>
</dbReference>
<feature type="transmembrane region" description="Helical" evidence="2">
    <location>
        <begin position="140"/>
        <end position="158"/>
    </location>
</feature>
<organism evidence="3 4">
    <name type="scientific">Allorhodopirellula solitaria</name>
    <dbReference type="NCBI Taxonomy" id="2527987"/>
    <lineage>
        <taxon>Bacteria</taxon>
        <taxon>Pseudomonadati</taxon>
        <taxon>Planctomycetota</taxon>
        <taxon>Planctomycetia</taxon>
        <taxon>Pirellulales</taxon>
        <taxon>Pirellulaceae</taxon>
        <taxon>Allorhodopirellula</taxon>
    </lineage>
</organism>
<feature type="transmembrane region" description="Helical" evidence="2">
    <location>
        <begin position="52"/>
        <end position="71"/>
    </location>
</feature>
<protein>
    <recommendedName>
        <fullName evidence="5">Chromosome partition protein Smc</fullName>
    </recommendedName>
</protein>
<proteinExistence type="predicted"/>
<evidence type="ECO:0000256" key="2">
    <source>
        <dbReference type="SAM" id="Phobius"/>
    </source>
</evidence>
<dbReference type="Proteomes" id="UP000318053">
    <property type="component" value="Unassembled WGS sequence"/>
</dbReference>
<evidence type="ECO:0000313" key="4">
    <source>
        <dbReference type="Proteomes" id="UP000318053"/>
    </source>
</evidence>
<evidence type="ECO:0000313" key="3">
    <source>
        <dbReference type="EMBL" id="TWT72848.1"/>
    </source>
</evidence>
<evidence type="ECO:0000256" key="1">
    <source>
        <dbReference type="SAM" id="MobiDB-lite"/>
    </source>
</evidence>
<dbReference type="AlphaFoldDB" id="A0A5C5YD24"/>